<name>A0A232EKD1_9HYME</name>
<feature type="non-terminal residue" evidence="4">
    <location>
        <position position="487"/>
    </location>
</feature>
<dbReference type="InterPro" id="IPR001878">
    <property type="entry name" value="Znf_CCHC"/>
</dbReference>
<evidence type="ECO:0000256" key="2">
    <source>
        <dbReference type="SAM" id="MobiDB-lite"/>
    </source>
</evidence>
<feature type="region of interest" description="Disordered" evidence="2">
    <location>
        <begin position="90"/>
        <end position="117"/>
    </location>
</feature>
<dbReference type="STRING" id="543379.A0A232EKD1"/>
<sequence>MAGARSTSRVRKKEEDDNRMDYEVSQQEQYNQSQQKKSQQKRKTDGEKDEKKADHTSNVNSEVPLEQLNQSNLNLNSNSNINALNATQQQSAPLQGNTLPQNNAKHNSSNVDNSNKDSQTKINFSYTHCAGSTYGVWIRKIVRDNLELSPYSIGEIIFDKFTSVIEIKRKDKYRCEVIFNKSTEANILLNSFDLNKFNLEAFVPDFKRKRKGIVFGVPANISVEKIVQSCNTRTDIVDITRMMRRNLNANDETNKLIATNSILITFSGQTLPSEIVLLNCLSKVRPYVQNPMQCFNCYRFGHTAKTCKGNKICINCGEIDHEDAETCKNASPRCINCNGQHRSNDRSCEMYLKYKEINTLMAYRNLSFLEAKNIVIPPKPRAPLNTIENFPSLRARNNIGFYSQILDKYSIQTQEVLDRRASKGNHNNKARGSNISNIENSQGLQSKQSQSRLNTNQRTNISYEEDFLGFDNTQDNQPITQKFMDAL</sequence>
<dbReference type="GO" id="GO:0008270">
    <property type="term" value="F:zinc ion binding"/>
    <property type="evidence" value="ECO:0007669"/>
    <property type="project" value="UniProtKB-KW"/>
</dbReference>
<feature type="compositionally biased region" description="Low complexity" evidence="2">
    <location>
        <begin position="25"/>
        <end position="37"/>
    </location>
</feature>
<keyword evidence="1" id="KW-0862">Zinc</keyword>
<evidence type="ECO:0000313" key="5">
    <source>
        <dbReference type="Proteomes" id="UP000215335"/>
    </source>
</evidence>
<evidence type="ECO:0000259" key="3">
    <source>
        <dbReference type="PROSITE" id="PS50158"/>
    </source>
</evidence>
<protein>
    <recommendedName>
        <fullName evidence="3">CCHC-type domain-containing protein</fullName>
    </recommendedName>
</protein>
<feature type="region of interest" description="Disordered" evidence="2">
    <location>
        <begin position="1"/>
        <end position="65"/>
    </location>
</feature>
<reference evidence="4 5" key="1">
    <citation type="journal article" date="2017" name="Curr. Biol.">
        <title>The Evolution of Venom by Co-option of Single-Copy Genes.</title>
        <authorList>
            <person name="Martinson E.O."/>
            <person name="Mrinalini"/>
            <person name="Kelkar Y.D."/>
            <person name="Chang C.H."/>
            <person name="Werren J.H."/>
        </authorList>
    </citation>
    <scope>NUCLEOTIDE SEQUENCE [LARGE SCALE GENOMIC DNA]</scope>
    <source>
        <strain evidence="4 5">Alberta</strain>
        <tissue evidence="4">Whole body</tissue>
    </source>
</reference>
<feature type="compositionally biased region" description="Basic and acidic residues" evidence="2">
    <location>
        <begin position="12"/>
        <end position="22"/>
    </location>
</feature>
<feature type="region of interest" description="Disordered" evidence="2">
    <location>
        <begin position="421"/>
        <end position="455"/>
    </location>
</feature>
<evidence type="ECO:0000313" key="4">
    <source>
        <dbReference type="EMBL" id="OXU18782.1"/>
    </source>
</evidence>
<keyword evidence="5" id="KW-1185">Reference proteome</keyword>
<dbReference type="AlphaFoldDB" id="A0A232EKD1"/>
<proteinExistence type="predicted"/>
<keyword evidence="1" id="KW-0863">Zinc-finger</keyword>
<dbReference type="Proteomes" id="UP000215335">
    <property type="component" value="Unassembled WGS sequence"/>
</dbReference>
<organism evidence="4 5">
    <name type="scientific">Trichomalopsis sarcophagae</name>
    <dbReference type="NCBI Taxonomy" id="543379"/>
    <lineage>
        <taxon>Eukaryota</taxon>
        <taxon>Metazoa</taxon>
        <taxon>Ecdysozoa</taxon>
        <taxon>Arthropoda</taxon>
        <taxon>Hexapoda</taxon>
        <taxon>Insecta</taxon>
        <taxon>Pterygota</taxon>
        <taxon>Neoptera</taxon>
        <taxon>Endopterygota</taxon>
        <taxon>Hymenoptera</taxon>
        <taxon>Apocrita</taxon>
        <taxon>Proctotrupomorpha</taxon>
        <taxon>Chalcidoidea</taxon>
        <taxon>Pteromalidae</taxon>
        <taxon>Pteromalinae</taxon>
        <taxon>Trichomalopsis</taxon>
    </lineage>
</organism>
<feature type="compositionally biased region" description="Polar residues" evidence="2">
    <location>
        <begin position="90"/>
        <end position="106"/>
    </location>
</feature>
<feature type="compositionally biased region" description="Polar residues" evidence="2">
    <location>
        <begin position="430"/>
        <end position="455"/>
    </location>
</feature>
<dbReference type="Gene3D" id="4.10.60.10">
    <property type="entry name" value="Zinc finger, CCHC-type"/>
    <property type="match status" value="1"/>
</dbReference>
<dbReference type="InterPro" id="IPR036875">
    <property type="entry name" value="Znf_CCHC_sf"/>
</dbReference>
<dbReference type="SUPFAM" id="SSF57756">
    <property type="entry name" value="Retrovirus zinc finger-like domains"/>
    <property type="match status" value="1"/>
</dbReference>
<accession>A0A232EKD1</accession>
<dbReference type="PROSITE" id="PS50158">
    <property type="entry name" value="ZF_CCHC"/>
    <property type="match status" value="1"/>
</dbReference>
<dbReference type="EMBL" id="NNAY01003837">
    <property type="protein sequence ID" value="OXU18782.1"/>
    <property type="molecule type" value="Genomic_DNA"/>
</dbReference>
<dbReference type="OrthoDB" id="7701198at2759"/>
<feature type="domain" description="CCHC-type" evidence="3">
    <location>
        <begin position="294"/>
        <end position="308"/>
    </location>
</feature>
<comment type="caution">
    <text evidence="4">The sequence shown here is derived from an EMBL/GenBank/DDBJ whole genome shotgun (WGS) entry which is preliminary data.</text>
</comment>
<gene>
    <name evidence="4" type="ORF">TSAR_005381</name>
</gene>
<evidence type="ECO:0000256" key="1">
    <source>
        <dbReference type="PROSITE-ProRule" id="PRU00047"/>
    </source>
</evidence>
<dbReference type="GO" id="GO:0003676">
    <property type="term" value="F:nucleic acid binding"/>
    <property type="evidence" value="ECO:0007669"/>
    <property type="project" value="InterPro"/>
</dbReference>
<keyword evidence="1" id="KW-0479">Metal-binding</keyword>
<feature type="compositionally biased region" description="Basic and acidic residues" evidence="2">
    <location>
        <begin position="42"/>
        <end position="55"/>
    </location>
</feature>